<evidence type="ECO:0000313" key="1">
    <source>
        <dbReference type="EMBL" id="PZX17129.1"/>
    </source>
</evidence>
<dbReference type="Proteomes" id="UP000248916">
    <property type="component" value="Unassembled WGS sequence"/>
</dbReference>
<dbReference type="SUPFAM" id="SSF53448">
    <property type="entry name" value="Nucleotide-diphospho-sugar transferases"/>
    <property type="match status" value="1"/>
</dbReference>
<gene>
    <name evidence="1" type="ORF">LX81_01761</name>
</gene>
<name>A0A2W7Q5X2_9RHOB</name>
<dbReference type="AlphaFoldDB" id="A0A2W7Q5X2"/>
<evidence type="ECO:0000313" key="2">
    <source>
        <dbReference type="Proteomes" id="UP000248916"/>
    </source>
</evidence>
<proteinExistence type="predicted"/>
<protein>
    <submittedName>
        <fullName evidence="1">Uncharacterized protein</fullName>
    </submittedName>
</protein>
<keyword evidence="2" id="KW-1185">Reference proteome</keyword>
<sequence length="709" mass="74697">MTPPVTHPAATEAATLSPTSAIILPGGHVALVFAASPTPLPADGTLDGIGPWACLSWTTPRGHAGLALLGAMPPHGAMLRLAQGRASLRLSAPGDLDVTATPLLKLVREGGDAGAILAFLRQHAPTSSGDLAADFRTRSAERAGFVEVAARTECGGLFLQGWAHAFDAEVTEIAGLPGHDARAIAVARFEREDILPPASGFCLYIKQVDPEVPLPEALFFERGGRLGRLDVVPTMAPAFRGPTATAHVRGMLDRLQAPKAVLGAFRRICRPRYEGHDTLSSHDGPVAAALDRVLKAADGGLLVSGWLLDPLSQVERVILKGSGNLYAPLHETWSMLPRPDLNAGFALDPRFAGLLDDRDVMHGFVCHVPAQPGRDGGDLYLELVFENGSCLFRPVDVMLAQGDGVLPAVLSGLSPHEPELPVIVERHLAPFLAGLGRRTEPLRRIGAAMPLGPGPAGRDVSAVMPVAGLAELQPILATLAGTSDAEGMDLTLVVSRSVAAEIRRPLDDAFHFYGLTGSLIVVPDHATMAARLDAGTAAGNAERLLVWQSAALPRGPGWLARLRVEAERVGAGLVSPVLFYEDGSIYFGGERPRPGARGPDCLRAGLGAHAIGSDTTRAVAAGAAEIALVDRSLLARSGGFSGHLFGDTYTHLDLARRLRLAGGETWCASAVAFWMVEDPRPEELTPFAQMTRAVDTALIARRTEKGARP</sequence>
<dbReference type="EMBL" id="QKZL01000005">
    <property type="protein sequence ID" value="PZX17129.1"/>
    <property type="molecule type" value="Genomic_DNA"/>
</dbReference>
<reference evidence="1 2" key="1">
    <citation type="submission" date="2018-06" db="EMBL/GenBank/DDBJ databases">
        <title>Genomic Encyclopedia of Archaeal and Bacterial Type Strains, Phase II (KMG-II): from individual species to whole genera.</title>
        <authorList>
            <person name="Goeker M."/>
        </authorList>
    </citation>
    <scope>NUCLEOTIDE SEQUENCE [LARGE SCALE GENOMIC DNA]</scope>
    <source>
        <strain evidence="1 2">DSM 22009</strain>
    </source>
</reference>
<accession>A0A2W7Q5X2</accession>
<comment type="caution">
    <text evidence="1">The sequence shown here is derived from an EMBL/GenBank/DDBJ whole genome shotgun (WGS) entry which is preliminary data.</text>
</comment>
<organism evidence="1 2">
    <name type="scientific">Palleronia aestuarii</name>
    <dbReference type="NCBI Taxonomy" id="568105"/>
    <lineage>
        <taxon>Bacteria</taxon>
        <taxon>Pseudomonadati</taxon>
        <taxon>Pseudomonadota</taxon>
        <taxon>Alphaproteobacteria</taxon>
        <taxon>Rhodobacterales</taxon>
        <taxon>Roseobacteraceae</taxon>
        <taxon>Palleronia</taxon>
    </lineage>
</organism>
<dbReference type="RefSeq" id="WP_111536902.1">
    <property type="nucleotide sequence ID" value="NZ_QKZL01000005.1"/>
</dbReference>
<dbReference type="InterPro" id="IPR029044">
    <property type="entry name" value="Nucleotide-diphossugar_trans"/>
</dbReference>